<dbReference type="Proteomes" id="UP000288805">
    <property type="component" value="Unassembled WGS sequence"/>
</dbReference>
<dbReference type="NCBIfam" id="TIGR01640">
    <property type="entry name" value="F_box_assoc_1"/>
    <property type="match status" value="1"/>
</dbReference>
<keyword evidence="1" id="KW-1133">Transmembrane helix</keyword>
<feature type="transmembrane region" description="Helical" evidence="1">
    <location>
        <begin position="122"/>
        <end position="142"/>
    </location>
</feature>
<dbReference type="PANTHER" id="PTHR31672:SF13">
    <property type="entry name" value="F-BOX PROTEIN CPR30-LIKE"/>
    <property type="match status" value="1"/>
</dbReference>
<reference evidence="3 4" key="1">
    <citation type="journal article" date="2018" name="PLoS Genet.">
        <title>Population sequencing reveals clonal diversity and ancestral inbreeding in the grapevine cultivar Chardonnay.</title>
        <authorList>
            <person name="Roach M.J."/>
            <person name="Johnson D.L."/>
            <person name="Bohlmann J."/>
            <person name="van Vuuren H.J."/>
            <person name="Jones S.J."/>
            <person name="Pretorius I.S."/>
            <person name="Schmidt S.A."/>
            <person name="Borneman A.R."/>
        </authorList>
    </citation>
    <scope>NUCLEOTIDE SEQUENCE [LARGE SCALE GENOMIC DNA]</scope>
    <source>
        <strain evidence="4">cv. Chardonnay</strain>
        <tissue evidence="3">Leaf</tissue>
    </source>
</reference>
<dbReference type="InterPro" id="IPR006527">
    <property type="entry name" value="F-box-assoc_dom_typ1"/>
</dbReference>
<sequence>MVCMDFELNTSIYTVVNDNACVGIGFCSIGCQLVGSCNGILCSVYGFNTFYLLNPSVREHKTLPYPGEIHFGRAFYGYLLHGFGYDSSTDDYKLFRGSYSTVKSTIEIFSLKTNSWREFKSSLLIILLSIQVFFVNTALHWATDKVSDGDGMHLGNRVVSFDLKEEKFMEVPLPDETVLDPVQLLGSWEETYP</sequence>
<accession>A0A438GBE8</accession>
<comment type="caution">
    <text evidence="3">The sequence shown here is derived from an EMBL/GenBank/DDBJ whole genome shotgun (WGS) entry which is preliminary data.</text>
</comment>
<dbReference type="EMBL" id="QGNW01000493">
    <property type="protein sequence ID" value="RVW69543.1"/>
    <property type="molecule type" value="Genomic_DNA"/>
</dbReference>
<evidence type="ECO:0000259" key="2">
    <source>
        <dbReference type="Pfam" id="PF07734"/>
    </source>
</evidence>
<gene>
    <name evidence="3" type="primary">VvCHDp000423_1</name>
    <name evidence="3" type="ORF">CK203_062822</name>
</gene>
<dbReference type="AlphaFoldDB" id="A0A438GBE8"/>
<dbReference type="Pfam" id="PF07734">
    <property type="entry name" value="FBA_1"/>
    <property type="match status" value="1"/>
</dbReference>
<dbReference type="InterPro" id="IPR050796">
    <property type="entry name" value="SCF_F-box_component"/>
</dbReference>
<feature type="domain" description="F-box associated beta-propeller type 1" evidence="2">
    <location>
        <begin position="32"/>
        <end position="175"/>
    </location>
</feature>
<dbReference type="PANTHER" id="PTHR31672">
    <property type="entry name" value="BNACNNG10540D PROTEIN"/>
    <property type="match status" value="1"/>
</dbReference>
<name>A0A438GBE8_VITVI</name>
<keyword evidence="1" id="KW-0472">Membrane</keyword>
<proteinExistence type="predicted"/>
<evidence type="ECO:0000256" key="1">
    <source>
        <dbReference type="SAM" id="Phobius"/>
    </source>
</evidence>
<organism evidence="3 4">
    <name type="scientific">Vitis vinifera</name>
    <name type="common">Grape</name>
    <dbReference type="NCBI Taxonomy" id="29760"/>
    <lineage>
        <taxon>Eukaryota</taxon>
        <taxon>Viridiplantae</taxon>
        <taxon>Streptophyta</taxon>
        <taxon>Embryophyta</taxon>
        <taxon>Tracheophyta</taxon>
        <taxon>Spermatophyta</taxon>
        <taxon>Magnoliopsida</taxon>
        <taxon>eudicotyledons</taxon>
        <taxon>Gunneridae</taxon>
        <taxon>Pentapetalae</taxon>
        <taxon>rosids</taxon>
        <taxon>Vitales</taxon>
        <taxon>Vitaceae</taxon>
        <taxon>Viteae</taxon>
        <taxon>Vitis</taxon>
    </lineage>
</organism>
<protein>
    <submittedName>
        <fullName evidence="3">F-box/kelch-repeat protein</fullName>
    </submittedName>
</protein>
<evidence type="ECO:0000313" key="3">
    <source>
        <dbReference type="EMBL" id="RVW69543.1"/>
    </source>
</evidence>
<keyword evidence="1" id="KW-0812">Transmembrane</keyword>
<dbReference type="InterPro" id="IPR017451">
    <property type="entry name" value="F-box-assoc_interact_dom"/>
</dbReference>
<evidence type="ECO:0000313" key="4">
    <source>
        <dbReference type="Proteomes" id="UP000288805"/>
    </source>
</evidence>